<dbReference type="GO" id="GO:0016780">
    <property type="term" value="F:phosphotransferase activity, for other substituted phosphate groups"/>
    <property type="evidence" value="ECO:0007669"/>
    <property type="project" value="TreeGrafter"/>
</dbReference>
<comment type="similarity">
    <text evidence="1">Belongs to the bacterial sugar transferase family.</text>
</comment>
<proteinExistence type="inferred from homology"/>
<dbReference type="EMBL" id="CP118224">
    <property type="protein sequence ID" value="WMC09835.1"/>
    <property type="molecule type" value="Genomic_DNA"/>
</dbReference>
<evidence type="ECO:0000256" key="1">
    <source>
        <dbReference type="ARBA" id="ARBA00006464"/>
    </source>
</evidence>
<sequence length="493" mass="54908">MMFSHLMPRLLRSRAEETAPLPMPAEVRLFGLTINNVGLNEAMADLMRRAQGPRPSLVNFVNAHCCNLTVTDADYYRVLQHSDRLLPDGSGVRLALKLNGLGLRENLNGTDLLPHLCRAAAANGHSLYLLGGEPGIAASAARRLQREHPGLRIAGTRDGFFTAEQEPAVIRDINDSGAAILLVAMGVPRQELWLARHLPALNTRLNMGVGGLFDFYADKVSRSPLWLRRLGSEWIWRLLQEPGRMWRRYLLGNPLFVWRAWRDARRNKPQQSPSVFARLAAGWHRLGWKLGLTLPALAKRSLDASVAATALALLSPLLLVTALAIRLESPGAVLFGQTRIGLNGRPFRCWKLRSMYRDAEQRLQALQQAGTLSGEVRFKMKQDPRITRVGRVIRKLSIDELPQLWNVLRGDMSLVGPRPALPREVAAYGATERQRLLATPGITCTWQVSGRSDIPFAQQVTMDREYVFNGSLTTDLRLLLKTVPAVLSGRGAY</sequence>
<dbReference type="RefSeq" id="WP_306761052.1">
    <property type="nucleotide sequence ID" value="NZ_CP118224.1"/>
</dbReference>
<organism evidence="3 4">
    <name type="scientific">Oceanimonas pelagia</name>
    <dbReference type="NCBI Taxonomy" id="3028314"/>
    <lineage>
        <taxon>Bacteria</taxon>
        <taxon>Pseudomonadati</taxon>
        <taxon>Pseudomonadota</taxon>
        <taxon>Gammaproteobacteria</taxon>
        <taxon>Aeromonadales</taxon>
        <taxon>Aeromonadaceae</taxon>
        <taxon>Oceanimonas</taxon>
    </lineage>
</organism>
<name>A0AA50Q6V9_9GAMM</name>
<keyword evidence="4" id="KW-1185">Reference proteome</keyword>
<dbReference type="Pfam" id="PF03808">
    <property type="entry name" value="Glyco_tran_WecG"/>
    <property type="match status" value="1"/>
</dbReference>
<evidence type="ECO:0000259" key="2">
    <source>
        <dbReference type="Pfam" id="PF02397"/>
    </source>
</evidence>
<dbReference type="AlphaFoldDB" id="A0AA50Q6V9"/>
<dbReference type="NCBIfam" id="TIGR00696">
    <property type="entry name" value="wecG_tagA_cpsF"/>
    <property type="match status" value="1"/>
</dbReference>
<accession>A0AA50Q6V9</accession>
<dbReference type="CDD" id="cd06533">
    <property type="entry name" value="Glyco_transf_WecG_TagA"/>
    <property type="match status" value="1"/>
</dbReference>
<dbReference type="InterPro" id="IPR004629">
    <property type="entry name" value="WecG_TagA_CpsF"/>
</dbReference>
<dbReference type="InterPro" id="IPR003362">
    <property type="entry name" value="Bact_transf"/>
</dbReference>
<dbReference type="PANTHER" id="PTHR30576:SF10">
    <property type="entry name" value="SLL5057 PROTEIN"/>
    <property type="match status" value="1"/>
</dbReference>
<evidence type="ECO:0000313" key="3">
    <source>
        <dbReference type="EMBL" id="WMC09835.1"/>
    </source>
</evidence>
<evidence type="ECO:0000313" key="4">
    <source>
        <dbReference type="Proteomes" id="UP001223802"/>
    </source>
</evidence>
<feature type="domain" description="Bacterial sugar transferase" evidence="2">
    <location>
        <begin position="299"/>
        <end position="487"/>
    </location>
</feature>
<dbReference type="KEGG" id="ope:PU634_12010"/>
<reference evidence="3 4" key="1">
    <citation type="submission" date="2023-02" db="EMBL/GenBank/DDBJ databases">
        <title>Complete genome sequence of a novel bacterium Oceanimonas sp. NTOU-MSR1 isolated from marine coast sediment.</title>
        <authorList>
            <person name="Yang H.-T."/>
            <person name="Chen Y.-L."/>
            <person name="Ho Y.-N."/>
        </authorList>
    </citation>
    <scope>NUCLEOTIDE SEQUENCE [LARGE SCALE GENOMIC DNA]</scope>
    <source>
        <strain evidence="3 4">NTOU-MSR1</strain>
    </source>
</reference>
<dbReference type="PANTHER" id="PTHR30576">
    <property type="entry name" value="COLANIC BIOSYNTHESIS UDP-GLUCOSE LIPID CARRIER TRANSFERASE"/>
    <property type="match status" value="1"/>
</dbReference>
<protein>
    <submittedName>
        <fullName evidence="3">WecB/TagA/CpsF family glycosyltransferase</fullName>
    </submittedName>
</protein>
<dbReference type="Proteomes" id="UP001223802">
    <property type="component" value="Chromosome"/>
</dbReference>
<dbReference type="Pfam" id="PF02397">
    <property type="entry name" value="Bac_transf"/>
    <property type="match status" value="1"/>
</dbReference>
<gene>
    <name evidence="3" type="ORF">PU634_12010</name>
</gene>